<feature type="compositionally biased region" description="Low complexity" evidence="5">
    <location>
        <begin position="463"/>
        <end position="476"/>
    </location>
</feature>
<feature type="transmembrane region" description="Helical" evidence="6">
    <location>
        <begin position="102"/>
        <end position="123"/>
    </location>
</feature>
<reference evidence="8 9" key="1">
    <citation type="journal article" date="2014" name="Genome Biol. Evol.">
        <title>The secreted proteins of Achlya hypogyna and Thraustotheca clavata identify the ancestral oomycete secretome and reveal gene acquisitions by horizontal gene transfer.</title>
        <authorList>
            <person name="Misner I."/>
            <person name="Blouin N."/>
            <person name="Leonard G."/>
            <person name="Richards T.A."/>
            <person name="Lane C.E."/>
        </authorList>
    </citation>
    <scope>NUCLEOTIDE SEQUENCE [LARGE SCALE GENOMIC DNA]</scope>
    <source>
        <strain evidence="8 9">ATCC 48635</strain>
    </source>
</reference>
<feature type="transmembrane region" description="Helical" evidence="6">
    <location>
        <begin position="192"/>
        <end position="211"/>
    </location>
</feature>
<protein>
    <submittedName>
        <fullName evidence="8">Amino Acid-Polyamine-Organocation (APC) Family</fullName>
    </submittedName>
</protein>
<feature type="transmembrane region" description="Helical" evidence="6">
    <location>
        <begin position="72"/>
        <end position="90"/>
    </location>
</feature>
<feature type="domain" description="Amino acid permease/ SLC12A" evidence="7">
    <location>
        <begin position="2"/>
        <end position="365"/>
    </location>
</feature>
<name>A0A1V9YQS6_ACHHY</name>
<evidence type="ECO:0000256" key="1">
    <source>
        <dbReference type="ARBA" id="ARBA00004141"/>
    </source>
</evidence>
<keyword evidence="3 6" id="KW-1133">Transmembrane helix</keyword>
<evidence type="ECO:0000256" key="2">
    <source>
        <dbReference type="ARBA" id="ARBA00022692"/>
    </source>
</evidence>
<feature type="transmembrane region" description="Helical" evidence="6">
    <location>
        <begin position="287"/>
        <end position="307"/>
    </location>
</feature>
<dbReference type="OrthoDB" id="78019at2759"/>
<feature type="transmembrane region" description="Helical" evidence="6">
    <location>
        <begin position="33"/>
        <end position="60"/>
    </location>
</feature>
<dbReference type="Proteomes" id="UP000243579">
    <property type="component" value="Unassembled WGS sequence"/>
</dbReference>
<dbReference type="GO" id="GO:0016020">
    <property type="term" value="C:membrane"/>
    <property type="evidence" value="ECO:0007669"/>
    <property type="project" value="UniProtKB-SubCell"/>
</dbReference>
<organism evidence="8 9">
    <name type="scientific">Achlya hypogyna</name>
    <name type="common">Oomycete</name>
    <name type="synonym">Protoachlya hypogyna</name>
    <dbReference type="NCBI Taxonomy" id="1202772"/>
    <lineage>
        <taxon>Eukaryota</taxon>
        <taxon>Sar</taxon>
        <taxon>Stramenopiles</taxon>
        <taxon>Oomycota</taxon>
        <taxon>Saprolegniomycetes</taxon>
        <taxon>Saprolegniales</taxon>
        <taxon>Achlyaceae</taxon>
        <taxon>Achlya</taxon>
    </lineage>
</organism>
<evidence type="ECO:0000313" key="8">
    <source>
        <dbReference type="EMBL" id="OQR88010.1"/>
    </source>
</evidence>
<dbReference type="EMBL" id="JNBR01001415">
    <property type="protein sequence ID" value="OQR88010.1"/>
    <property type="molecule type" value="Genomic_DNA"/>
</dbReference>
<evidence type="ECO:0000259" key="7">
    <source>
        <dbReference type="Pfam" id="PF00324"/>
    </source>
</evidence>
<proteinExistence type="predicted"/>
<dbReference type="Pfam" id="PF00324">
    <property type="entry name" value="AA_permease"/>
    <property type="match status" value="1"/>
</dbReference>
<dbReference type="PIRSF" id="PIRSF006060">
    <property type="entry name" value="AA_transporter"/>
    <property type="match status" value="1"/>
</dbReference>
<feature type="transmembrane region" description="Helical" evidence="6">
    <location>
        <begin position="238"/>
        <end position="258"/>
    </location>
</feature>
<evidence type="ECO:0000256" key="5">
    <source>
        <dbReference type="SAM" id="MobiDB-lite"/>
    </source>
</evidence>
<dbReference type="Gene3D" id="1.20.1740.10">
    <property type="entry name" value="Amino acid/polyamine transporter I"/>
    <property type="match status" value="1"/>
</dbReference>
<dbReference type="PANTHER" id="PTHR11785">
    <property type="entry name" value="AMINO ACID TRANSPORTER"/>
    <property type="match status" value="1"/>
</dbReference>
<feature type="transmembrane region" description="Helical" evidence="6">
    <location>
        <begin position="313"/>
        <end position="333"/>
    </location>
</feature>
<dbReference type="InterPro" id="IPR004841">
    <property type="entry name" value="AA-permease/SLC12A_dom"/>
</dbReference>
<dbReference type="AlphaFoldDB" id="A0A1V9YQS6"/>
<keyword evidence="4 6" id="KW-0472">Membrane</keyword>
<dbReference type="InterPro" id="IPR050598">
    <property type="entry name" value="AminoAcid_Transporter"/>
</dbReference>
<evidence type="ECO:0000256" key="6">
    <source>
        <dbReference type="SAM" id="Phobius"/>
    </source>
</evidence>
<comment type="subcellular location">
    <subcellularLocation>
        <location evidence="1">Membrane</location>
        <topology evidence="1">Multi-pass membrane protein</topology>
    </subcellularLocation>
</comment>
<evidence type="ECO:0000256" key="3">
    <source>
        <dbReference type="ARBA" id="ARBA00022989"/>
    </source>
</evidence>
<comment type="caution">
    <text evidence="8">The sequence shown here is derived from an EMBL/GenBank/DDBJ whole genome shotgun (WGS) entry which is preliminary data.</text>
</comment>
<dbReference type="GO" id="GO:0015179">
    <property type="term" value="F:L-amino acid transmembrane transporter activity"/>
    <property type="evidence" value="ECO:0007669"/>
    <property type="project" value="TreeGrafter"/>
</dbReference>
<feature type="transmembrane region" description="Helical" evidence="6">
    <location>
        <begin position="353"/>
        <end position="371"/>
    </location>
</feature>
<gene>
    <name evidence="8" type="ORF">ACHHYP_07714</name>
</gene>
<sequence length="484" mass="52622">MGMAYIVYMSSAAEVSGKIAFSGGSYGLARITLGYYCGFIVGFVELLEYVASAAVSVSFVGEFVVDMFSWPAWTTFIVWLVFYALVIGLFQLPGRIYWRFMVLFAIVCLLPTALVVLGSIGGADLGYYGAYGPNATQYNGTGSKVWATGDMESAFFAWLPYTTWAYAGVESLTLVTNMAVTPKTTIPRGMLAATWTLFASNILLVFLVPSLEPGIATSVNDDYPLSNAMTNLGISDYAAQWLILPAQMGMAAGFFLPYTRLTQALANSNLLPPILGLKNQASMLKPMTAASVFGYILCVIGYMSPAFESAMQNLFILAGTFCYVAQLVGFVMLRTTFHTETTGYTSPYGIPGAIFASTVYFFLALAIVGGFQGDDGVAVIALTVFVSCLSIYYHLVCKTTQSLSKDEYACVFKFSIMKYNTLRLKHGRKARTVTKLTVEKRGLGFLRRGSGTGSTVIDDLRGNNRNSSSGRNQSFRRSSDQVIH</sequence>
<feature type="region of interest" description="Disordered" evidence="5">
    <location>
        <begin position="457"/>
        <end position="484"/>
    </location>
</feature>
<feature type="transmembrane region" description="Helical" evidence="6">
    <location>
        <begin position="161"/>
        <end position="180"/>
    </location>
</feature>
<evidence type="ECO:0000313" key="9">
    <source>
        <dbReference type="Proteomes" id="UP000243579"/>
    </source>
</evidence>
<keyword evidence="2 6" id="KW-0812">Transmembrane</keyword>
<feature type="transmembrane region" description="Helical" evidence="6">
    <location>
        <begin position="377"/>
        <end position="395"/>
    </location>
</feature>
<keyword evidence="9" id="KW-1185">Reference proteome</keyword>
<dbReference type="PANTHER" id="PTHR11785:SF512">
    <property type="entry name" value="SOBREMESA, ISOFORM B"/>
    <property type="match status" value="1"/>
</dbReference>
<evidence type="ECO:0000256" key="4">
    <source>
        <dbReference type="ARBA" id="ARBA00023136"/>
    </source>
</evidence>
<accession>A0A1V9YQS6</accession>